<keyword evidence="1" id="KW-0808">Transferase</keyword>
<dbReference type="PANTHER" id="PTHR11042">
    <property type="entry name" value="EUKARYOTIC TRANSLATION INITIATION FACTOR 2-ALPHA KINASE EIF2-ALPHA KINASE -RELATED"/>
    <property type="match status" value="1"/>
</dbReference>
<dbReference type="Proteomes" id="UP001303160">
    <property type="component" value="Unassembled WGS sequence"/>
</dbReference>
<keyword evidence="7" id="KW-1185">Reference proteome</keyword>
<dbReference type="InterPro" id="IPR000719">
    <property type="entry name" value="Prot_kinase_dom"/>
</dbReference>
<comment type="caution">
    <text evidence="6">The sequence shown here is derived from an EMBL/GenBank/DDBJ whole genome shotgun (WGS) entry which is preliminary data.</text>
</comment>
<evidence type="ECO:0000256" key="3">
    <source>
        <dbReference type="ARBA" id="ARBA00022777"/>
    </source>
</evidence>
<evidence type="ECO:0000256" key="2">
    <source>
        <dbReference type="ARBA" id="ARBA00022741"/>
    </source>
</evidence>
<dbReference type="PROSITE" id="PS50011">
    <property type="entry name" value="PROTEIN_KINASE_DOM"/>
    <property type="match status" value="1"/>
</dbReference>
<dbReference type="GO" id="GO:0005634">
    <property type="term" value="C:nucleus"/>
    <property type="evidence" value="ECO:0007669"/>
    <property type="project" value="TreeGrafter"/>
</dbReference>
<dbReference type="AlphaFoldDB" id="A0AAN6XVM9"/>
<evidence type="ECO:0000313" key="7">
    <source>
        <dbReference type="Proteomes" id="UP001303160"/>
    </source>
</evidence>
<reference evidence="6" key="1">
    <citation type="journal article" date="2023" name="Mol. Phylogenet. Evol.">
        <title>Genome-scale phylogeny and comparative genomics of the fungal order Sordariales.</title>
        <authorList>
            <person name="Hensen N."/>
            <person name="Bonometti L."/>
            <person name="Westerberg I."/>
            <person name="Brannstrom I.O."/>
            <person name="Guillou S."/>
            <person name="Cros-Aarteil S."/>
            <person name="Calhoun S."/>
            <person name="Haridas S."/>
            <person name="Kuo A."/>
            <person name="Mondo S."/>
            <person name="Pangilinan J."/>
            <person name="Riley R."/>
            <person name="LaButti K."/>
            <person name="Andreopoulos B."/>
            <person name="Lipzen A."/>
            <person name="Chen C."/>
            <person name="Yan M."/>
            <person name="Daum C."/>
            <person name="Ng V."/>
            <person name="Clum A."/>
            <person name="Steindorff A."/>
            <person name="Ohm R.A."/>
            <person name="Martin F."/>
            <person name="Silar P."/>
            <person name="Natvig D.O."/>
            <person name="Lalanne C."/>
            <person name="Gautier V."/>
            <person name="Ament-Velasquez S.L."/>
            <person name="Kruys A."/>
            <person name="Hutchinson M.I."/>
            <person name="Powell A.J."/>
            <person name="Barry K."/>
            <person name="Miller A.N."/>
            <person name="Grigoriev I.V."/>
            <person name="Debuchy R."/>
            <person name="Gladieux P."/>
            <person name="Hiltunen Thoren M."/>
            <person name="Johannesson H."/>
        </authorList>
    </citation>
    <scope>NUCLEOTIDE SEQUENCE</scope>
    <source>
        <strain evidence="6">CBS 315.58</strain>
    </source>
</reference>
<dbReference type="SUPFAM" id="SSF56112">
    <property type="entry name" value="Protein kinase-like (PK-like)"/>
    <property type="match status" value="1"/>
</dbReference>
<dbReference type="GO" id="GO:0005524">
    <property type="term" value="F:ATP binding"/>
    <property type="evidence" value="ECO:0007669"/>
    <property type="project" value="UniProtKB-KW"/>
</dbReference>
<gene>
    <name evidence="6" type="ORF">QBC40DRAFT_162628</name>
</gene>
<sequence length="234" mass="26706">MAPSFIVSGVTASVIHISDSKALKCAFREHVSEVEFEQTVLEHLGLHRGIVRHFSNLHEGQITLEYYPYDVRRYVATSKPIPLELWALQLVETIIFIHAKGVIHRDLSPRNMLTSGGNGGIVLCDFAASSVNGKRQADIKPECRFYHWHTDRTEIQDDLFAMGSVLFELSTRQPPYAELQLEEIRRLYRAGIFPLVDSLFMGKVITKCWMGNYESAEQFRSDLVCICVLFHIAY</sequence>
<dbReference type="GO" id="GO:0004672">
    <property type="term" value="F:protein kinase activity"/>
    <property type="evidence" value="ECO:0007669"/>
    <property type="project" value="InterPro"/>
</dbReference>
<dbReference type="Pfam" id="PF00069">
    <property type="entry name" value="Pkinase"/>
    <property type="match status" value="1"/>
</dbReference>
<organism evidence="6 7">
    <name type="scientific">Triangularia verruculosa</name>
    <dbReference type="NCBI Taxonomy" id="2587418"/>
    <lineage>
        <taxon>Eukaryota</taxon>
        <taxon>Fungi</taxon>
        <taxon>Dikarya</taxon>
        <taxon>Ascomycota</taxon>
        <taxon>Pezizomycotina</taxon>
        <taxon>Sordariomycetes</taxon>
        <taxon>Sordariomycetidae</taxon>
        <taxon>Sordariales</taxon>
        <taxon>Podosporaceae</taxon>
        <taxon>Triangularia</taxon>
    </lineage>
</organism>
<keyword evidence="3 6" id="KW-0418">Kinase</keyword>
<keyword evidence="4" id="KW-0067">ATP-binding</keyword>
<evidence type="ECO:0000259" key="5">
    <source>
        <dbReference type="PROSITE" id="PS50011"/>
    </source>
</evidence>
<protein>
    <submittedName>
        <fullName evidence="6">Kinase-like domain-containing protein</fullName>
    </submittedName>
</protein>
<dbReference type="InterPro" id="IPR050339">
    <property type="entry name" value="CC_SR_Kinase"/>
</dbReference>
<name>A0AAN6XVM9_9PEZI</name>
<evidence type="ECO:0000313" key="6">
    <source>
        <dbReference type="EMBL" id="KAK4205382.1"/>
    </source>
</evidence>
<reference evidence="6" key="2">
    <citation type="submission" date="2023-05" db="EMBL/GenBank/DDBJ databases">
        <authorList>
            <consortium name="Lawrence Berkeley National Laboratory"/>
            <person name="Steindorff A."/>
            <person name="Hensen N."/>
            <person name="Bonometti L."/>
            <person name="Westerberg I."/>
            <person name="Brannstrom I.O."/>
            <person name="Guillou S."/>
            <person name="Cros-Aarteil S."/>
            <person name="Calhoun S."/>
            <person name="Haridas S."/>
            <person name="Kuo A."/>
            <person name="Mondo S."/>
            <person name="Pangilinan J."/>
            <person name="Riley R."/>
            <person name="Labutti K."/>
            <person name="Andreopoulos B."/>
            <person name="Lipzen A."/>
            <person name="Chen C."/>
            <person name="Yanf M."/>
            <person name="Daum C."/>
            <person name="Ng V."/>
            <person name="Clum A."/>
            <person name="Ohm R."/>
            <person name="Martin F."/>
            <person name="Silar P."/>
            <person name="Natvig D."/>
            <person name="Lalanne C."/>
            <person name="Gautier V."/>
            <person name="Ament-Velasquez S.L."/>
            <person name="Kruys A."/>
            <person name="Hutchinson M.I."/>
            <person name="Powell A.J."/>
            <person name="Barry K."/>
            <person name="Miller A.N."/>
            <person name="Grigoriev I.V."/>
            <person name="Debuchy R."/>
            <person name="Gladieux P."/>
            <person name="Thoren M.H."/>
            <person name="Johannesson H."/>
        </authorList>
    </citation>
    <scope>NUCLEOTIDE SEQUENCE</scope>
    <source>
        <strain evidence="6">CBS 315.58</strain>
    </source>
</reference>
<keyword evidence="2" id="KW-0547">Nucleotide-binding</keyword>
<dbReference type="GO" id="GO:0005737">
    <property type="term" value="C:cytoplasm"/>
    <property type="evidence" value="ECO:0007669"/>
    <property type="project" value="TreeGrafter"/>
</dbReference>
<accession>A0AAN6XVM9</accession>
<feature type="domain" description="Protein kinase" evidence="5">
    <location>
        <begin position="1"/>
        <end position="234"/>
    </location>
</feature>
<dbReference type="Gene3D" id="1.10.510.10">
    <property type="entry name" value="Transferase(Phosphotransferase) domain 1"/>
    <property type="match status" value="1"/>
</dbReference>
<evidence type="ECO:0000256" key="4">
    <source>
        <dbReference type="ARBA" id="ARBA00022840"/>
    </source>
</evidence>
<proteinExistence type="predicted"/>
<dbReference type="EMBL" id="MU863876">
    <property type="protein sequence ID" value="KAK4205382.1"/>
    <property type="molecule type" value="Genomic_DNA"/>
</dbReference>
<dbReference type="InterPro" id="IPR011009">
    <property type="entry name" value="Kinase-like_dom_sf"/>
</dbReference>
<evidence type="ECO:0000256" key="1">
    <source>
        <dbReference type="ARBA" id="ARBA00022679"/>
    </source>
</evidence>